<name>A0AAJ0CLD5_9HYPO</name>
<sequence length="282" mass="33097">MTPSTFTLFPNLPPELRDLIWRHTLPPNIQQALYIYRRGCWQPRYLQEDEEDYSPDDPALNLNFEFHHALLKVVQFDIPAFSVNREAQSIASAWIKEHKLRIRCPMHSPSPIFVREFDPELDTLYVPHERWDEFVREPLDRQFDADLLHRNLSCPPPKFTRIAIDESILGNEPEPIVEFFEWYTSLEELFIVSDVPAGLPGDDNIMVQPRMELDGMHRISYTWSENREKLEWERQDGSTGALRGEVYSLIEENSGEKLIEKLTERGRGNCFRIRPASSIVCR</sequence>
<comment type="caution">
    <text evidence="2">The sequence shown here is derived from an EMBL/GenBank/DDBJ whole genome shotgun (WGS) entry which is preliminary data.</text>
</comment>
<keyword evidence="3" id="KW-1185">Reference proteome</keyword>
<accession>A0AAJ0CLD5</accession>
<feature type="domain" description="2EXR" evidence="1">
    <location>
        <begin position="6"/>
        <end position="124"/>
    </location>
</feature>
<dbReference type="PANTHER" id="PTHR35910:SF6">
    <property type="entry name" value="2EXR DOMAIN-CONTAINING PROTEIN"/>
    <property type="match status" value="1"/>
</dbReference>
<dbReference type="PANTHER" id="PTHR35910">
    <property type="entry name" value="2EXR DOMAIN-CONTAINING PROTEIN"/>
    <property type="match status" value="1"/>
</dbReference>
<reference evidence="2" key="1">
    <citation type="submission" date="2023-06" db="EMBL/GenBank/DDBJ databases">
        <title>Conoideocrella luteorostrata (Hypocreales: Clavicipitaceae), a potential biocontrol fungus for elongate hemlock scale in United States Christmas tree production areas.</title>
        <authorList>
            <person name="Barrett H."/>
            <person name="Lovett B."/>
            <person name="Macias A.M."/>
            <person name="Stajich J.E."/>
            <person name="Kasson M.T."/>
        </authorList>
    </citation>
    <scope>NUCLEOTIDE SEQUENCE</scope>
    <source>
        <strain evidence="2">ARSEF 14590</strain>
    </source>
</reference>
<evidence type="ECO:0000259" key="1">
    <source>
        <dbReference type="Pfam" id="PF20150"/>
    </source>
</evidence>
<dbReference type="EMBL" id="JASWJB010000139">
    <property type="protein sequence ID" value="KAK2595205.1"/>
    <property type="molecule type" value="Genomic_DNA"/>
</dbReference>
<dbReference type="Pfam" id="PF20150">
    <property type="entry name" value="2EXR"/>
    <property type="match status" value="1"/>
</dbReference>
<protein>
    <recommendedName>
        <fullName evidence="1">2EXR domain-containing protein</fullName>
    </recommendedName>
</protein>
<dbReference type="InterPro" id="IPR045518">
    <property type="entry name" value="2EXR"/>
</dbReference>
<dbReference type="Proteomes" id="UP001251528">
    <property type="component" value="Unassembled WGS sequence"/>
</dbReference>
<evidence type="ECO:0000313" key="3">
    <source>
        <dbReference type="Proteomes" id="UP001251528"/>
    </source>
</evidence>
<gene>
    <name evidence="2" type="ORF">QQS21_007058</name>
</gene>
<dbReference type="AlphaFoldDB" id="A0AAJ0CLD5"/>
<evidence type="ECO:0000313" key="2">
    <source>
        <dbReference type="EMBL" id="KAK2595205.1"/>
    </source>
</evidence>
<proteinExistence type="predicted"/>
<organism evidence="2 3">
    <name type="scientific">Conoideocrella luteorostrata</name>
    <dbReference type="NCBI Taxonomy" id="1105319"/>
    <lineage>
        <taxon>Eukaryota</taxon>
        <taxon>Fungi</taxon>
        <taxon>Dikarya</taxon>
        <taxon>Ascomycota</taxon>
        <taxon>Pezizomycotina</taxon>
        <taxon>Sordariomycetes</taxon>
        <taxon>Hypocreomycetidae</taxon>
        <taxon>Hypocreales</taxon>
        <taxon>Clavicipitaceae</taxon>
        <taxon>Conoideocrella</taxon>
    </lineage>
</organism>